<dbReference type="AlphaFoldDB" id="A0A2K8KHI9"/>
<dbReference type="STRING" id="441209.GCA_001870665_03112"/>
<keyword evidence="1" id="KW-0472">Membrane</keyword>
<dbReference type="OrthoDB" id="7064868at2"/>
<proteinExistence type="predicted"/>
<organism evidence="3 4">
    <name type="scientific">Roseinatronobacter bogoriensis subsp. barguzinensis</name>
    <dbReference type="NCBI Taxonomy" id="441209"/>
    <lineage>
        <taxon>Bacteria</taxon>
        <taxon>Pseudomonadati</taxon>
        <taxon>Pseudomonadota</taxon>
        <taxon>Alphaproteobacteria</taxon>
        <taxon>Rhodobacterales</taxon>
        <taxon>Paracoccaceae</taxon>
        <taxon>Roseinatronobacter</taxon>
    </lineage>
</organism>
<protein>
    <submittedName>
        <fullName evidence="3">Tripartite tricarboxylate transporter TctB family protein</fullName>
    </submittedName>
</protein>
<keyword evidence="1" id="KW-1133">Transmembrane helix</keyword>
<accession>A0A2K8KHI9</accession>
<gene>
    <name evidence="3" type="ORF">BG454_16630</name>
</gene>
<feature type="transmembrane region" description="Helical" evidence="1">
    <location>
        <begin position="7"/>
        <end position="26"/>
    </location>
</feature>
<dbReference type="Pfam" id="PF07331">
    <property type="entry name" value="TctB"/>
    <property type="match status" value="1"/>
</dbReference>
<evidence type="ECO:0000313" key="4">
    <source>
        <dbReference type="Proteomes" id="UP000228948"/>
    </source>
</evidence>
<dbReference type="KEGG" id="rbg:BG454_16630"/>
<dbReference type="RefSeq" id="WP_071481675.1">
    <property type="nucleotide sequence ID" value="NZ_CP024899.1"/>
</dbReference>
<feature type="transmembrane region" description="Helical" evidence="1">
    <location>
        <begin position="128"/>
        <end position="146"/>
    </location>
</feature>
<name>A0A2K8KHI9_9RHOB</name>
<dbReference type="EMBL" id="CP024899">
    <property type="protein sequence ID" value="ATX67235.1"/>
    <property type="molecule type" value="Genomic_DNA"/>
</dbReference>
<evidence type="ECO:0000259" key="2">
    <source>
        <dbReference type="Pfam" id="PF07331"/>
    </source>
</evidence>
<evidence type="ECO:0000256" key="1">
    <source>
        <dbReference type="SAM" id="Phobius"/>
    </source>
</evidence>
<feature type="transmembrane region" description="Helical" evidence="1">
    <location>
        <begin position="49"/>
        <end position="68"/>
    </location>
</feature>
<sequence length="163" mass="17611">MLSRRDELLIGLGVMVIGAAVLWWIIPNYIATPRRVPIPALSPAFWPKIIAWTIILCGAVLSVRAVLAPTPPDAVVDDLSVTRPEGLRLLALGVILLGIYFALPIVGMVWVSMIAFALLVLLSGGKHLIWGMIAAVVLPLLLYFFFTKVAGVAIPQGQIVRLP</sequence>
<keyword evidence="1" id="KW-0812">Transmembrane</keyword>
<feature type="domain" description="DUF1468" evidence="2">
    <location>
        <begin position="9"/>
        <end position="155"/>
    </location>
</feature>
<dbReference type="InterPro" id="IPR009936">
    <property type="entry name" value="DUF1468"/>
</dbReference>
<feature type="transmembrane region" description="Helical" evidence="1">
    <location>
        <begin position="89"/>
        <end position="122"/>
    </location>
</feature>
<keyword evidence="4" id="KW-1185">Reference proteome</keyword>
<dbReference type="Proteomes" id="UP000228948">
    <property type="component" value="Chromosome"/>
</dbReference>
<reference evidence="3 4" key="1">
    <citation type="submission" date="2017-11" db="EMBL/GenBank/DDBJ databases">
        <title>Revised Sequence and Annotation of the Rhodobaca barguzinensis strain alga05 Genome.</title>
        <authorList>
            <person name="Kopejtka K."/>
            <person name="Tomasch J.M."/>
            <person name="Bunk B."/>
            <person name="Koblizek M."/>
        </authorList>
    </citation>
    <scope>NUCLEOTIDE SEQUENCE [LARGE SCALE GENOMIC DNA]</scope>
    <source>
        <strain evidence="4">alga05</strain>
    </source>
</reference>
<evidence type="ECO:0000313" key="3">
    <source>
        <dbReference type="EMBL" id="ATX67235.1"/>
    </source>
</evidence>